<evidence type="ECO:0000259" key="1">
    <source>
        <dbReference type="Pfam" id="PF04230"/>
    </source>
</evidence>
<dbReference type="STRING" id="282197.SAMN04488517_101773"/>
<dbReference type="AlphaFoldDB" id="A0A0M6XK25"/>
<dbReference type="Pfam" id="PF04230">
    <property type="entry name" value="PS_pyruv_trans"/>
    <property type="match status" value="1"/>
</dbReference>
<dbReference type="PANTHER" id="PTHR36836">
    <property type="entry name" value="COLANIC ACID BIOSYNTHESIS PROTEIN WCAK"/>
    <property type="match status" value="1"/>
</dbReference>
<dbReference type="InterPro" id="IPR007345">
    <property type="entry name" value="Polysacch_pyruvyl_Trfase"/>
</dbReference>
<dbReference type="Proteomes" id="UP000048908">
    <property type="component" value="Unassembled WGS sequence"/>
</dbReference>
<dbReference type="GO" id="GO:0016740">
    <property type="term" value="F:transferase activity"/>
    <property type="evidence" value="ECO:0007669"/>
    <property type="project" value="UniProtKB-KW"/>
</dbReference>
<evidence type="ECO:0000313" key="2">
    <source>
        <dbReference type="EMBL" id="CTQ31278.1"/>
    </source>
</evidence>
<keyword evidence="3" id="KW-1185">Reference proteome</keyword>
<reference evidence="2 3" key="1">
    <citation type="submission" date="2015-07" db="EMBL/GenBank/DDBJ databases">
        <authorList>
            <person name="Noorani M."/>
        </authorList>
    </citation>
    <scope>NUCLEOTIDE SEQUENCE [LARGE SCALE GENOMIC DNA]</scope>
    <source>
        <strain evidence="2 3">CECT 5088</strain>
    </source>
</reference>
<feature type="domain" description="Polysaccharide pyruvyl transferase" evidence="1">
    <location>
        <begin position="45"/>
        <end position="256"/>
    </location>
</feature>
<name>A0A0M6XK25_9RHOB</name>
<dbReference type="PANTHER" id="PTHR36836:SF1">
    <property type="entry name" value="COLANIC ACID BIOSYNTHESIS PROTEIN WCAK"/>
    <property type="match status" value="1"/>
</dbReference>
<dbReference type="RefSeq" id="WP_055680792.1">
    <property type="nucleotide sequence ID" value="NZ_CXPG01000005.1"/>
</dbReference>
<gene>
    <name evidence="2" type="ORF">JAN5088_00032</name>
</gene>
<proteinExistence type="predicted"/>
<protein>
    <submittedName>
        <fullName evidence="2">Polysaccharide pyruvyl transferase CsaB</fullName>
    </submittedName>
</protein>
<sequence>MRIGLFNDTSVSGHHGCTAVMTTLLRALAARDADPVWLWPVGVPWQPRVRWLDRRPVDAIVVNGEGTIHHSAERQRTRDLLELPAYARKRGVPIHLLNASISDLDAPAIEALRGFDTIHVRESESLGYLSGLGIAATMVPDLSLGVTFAPPSSERDGILVTDSVLRETAKALRTVAAEIGADHARMRPKKRGPRLARLRHRLEDKWPPLAAGRNWRPRSDVDAFGRRLSTAALVLTGRFHTVLLSLATFTPVIALPSNTRKIEAVMADSLGHEGRMLELDLLRDPATIERLRAGVPYAEADRAAIRRYLEQAEMGRSRMFDDILRQVGR</sequence>
<dbReference type="EMBL" id="CXPG01000005">
    <property type="protein sequence ID" value="CTQ31278.1"/>
    <property type="molecule type" value="Genomic_DNA"/>
</dbReference>
<keyword evidence="2" id="KW-0808">Transferase</keyword>
<organism evidence="2 3">
    <name type="scientific">Jannaschia rubra</name>
    <dbReference type="NCBI Taxonomy" id="282197"/>
    <lineage>
        <taxon>Bacteria</taxon>
        <taxon>Pseudomonadati</taxon>
        <taxon>Pseudomonadota</taxon>
        <taxon>Alphaproteobacteria</taxon>
        <taxon>Rhodobacterales</taxon>
        <taxon>Roseobacteraceae</taxon>
        <taxon>Jannaschia</taxon>
    </lineage>
</organism>
<evidence type="ECO:0000313" key="3">
    <source>
        <dbReference type="Proteomes" id="UP000048908"/>
    </source>
</evidence>
<accession>A0A0M6XK25</accession>